<dbReference type="PANTHER" id="PTHR24243:SF230">
    <property type="entry name" value="G-PROTEIN COUPLED RECEPTORS FAMILY 1 PROFILE DOMAIN-CONTAINING PROTEIN"/>
    <property type="match status" value="1"/>
</dbReference>
<keyword evidence="7" id="KW-0807">Transducer</keyword>
<protein>
    <submittedName>
        <fullName evidence="10">FMRFamide receptor</fullName>
    </submittedName>
</protein>
<reference evidence="10 11" key="1">
    <citation type="journal article" date="2021" name="Elife">
        <title>Chloroplast acquisition without the gene transfer in kleptoplastic sea slugs, Plakobranchus ocellatus.</title>
        <authorList>
            <person name="Maeda T."/>
            <person name="Takahashi S."/>
            <person name="Yoshida T."/>
            <person name="Shimamura S."/>
            <person name="Takaki Y."/>
            <person name="Nagai Y."/>
            <person name="Toyoda A."/>
            <person name="Suzuki Y."/>
            <person name="Arimoto A."/>
            <person name="Ishii H."/>
            <person name="Satoh N."/>
            <person name="Nishiyama T."/>
            <person name="Hasebe M."/>
            <person name="Maruyama T."/>
            <person name="Minagawa J."/>
            <person name="Obokata J."/>
            <person name="Shigenobu S."/>
        </authorList>
    </citation>
    <scope>NUCLEOTIDE SEQUENCE [LARGE SCALE GENOMIC DNA]</scope>
</reference>
<evidence type="ECO:0000313" key="11">
    <source>
        <dbReference type="Proteomes" id="UP000762676"/>
    </source>
</evidence>
<feature type="transmembrane region" description="Helical" evidence="8">
    <location>
        <begin position="187"/>
        <end position="211"/>
    </location>
</feature>
<evidence type="ECO:0000256" key="3">
    <source>
        <dbReference type="ARBA" id="ARBA00022989"/>
    </source>
</evidence>
<keyword evidence="6 10" id="KW-0675">Receptor</keyword>
<keyword evidence="5 8" id="KW-0472">Membrane</keyword>
<keyword evidence="3 8" id="KW-1133">Transmembrane helix</keyword>
<dbReference type="AlphaFoldDB" id="A0AAV4HCT7"/>
<dbReference type="InterPro" id="IPR017452">
    <property type="entry name" value="GPCR_Rhodpsn_7TM"/>
</dbReference>
<proteinExistence type="predicted"/>
<comment type="caution">
    <text evidence="10">The sequence shown here is derived from an EMBL/GenBank/DDBJ whole genome shotgun (WGS) entry which is preliminary data.</text>
</comment>
<feature type="transmembrane region" description="Helical" evidence="8">
    <location>
        <begin position="282"/>
        <end position="305"/>
    </location>
</feature>
<organism evidence="10 11">
    <name type="scientific">Elysia marginata</name>
    <dbReference type="NCBI Taxonomy" id="1093978"/>
    <lineage>
        <taxon>Eukaryota</taxon>
        <taxon>Metazoa</taxon>
        <taxon>Spiralia</taxon>
        <taxon>Lophotrochozoa</taxon>
        <taxon>Mollusca</taxon>
        <taxon>Gastropoda</taxon>
        <taxon>Heterobranchia</taxon>
        <taxon>Euthyneura</taxon>
        <taxon>Panpulmonata</taxon>
        <taxon>Sacoglossa</taxon>
        <taxon>Placobranchoidea</taxon>
        <taxon>Plakobranchidae</taxon>
        <taxon>Elysia</taxon>
    </lineage>
</organism>
<dbReference type="InterPro" id="IPR000276">
    <property type="entry name" value="GPCR_Rhodpsn"/>
</dbReference>
<keyword evidence="11" id="KW-1185">Reference proteome</keyword>
<evidence type="ECO:0000259" key="9">
    <source>
        <dbReference type="PROSITE" id="PS50262"/>
    </source>
</evidence>
<keyword evidence="4" id="KW-0297">G-protein coupled receptor</keyword>
<evidence type="ECO:0000256" key="1">
    <source>
        <dbReference type="ARBA" id="ARBA00004141"/>
    </source>
</evidence>
<dbReference type="Gene3D" id="1.20.1070.10">
    <property type="entry name" value="Rhodopsin 7-helix transmembrane proteins"/>
    <property type="match status" value="1"/>
</dbReference>
<dbReference type="Proteomes" id="UP000762676">
    <property type="component" value="Unassembled WGS sequence"/>
</dbReference>
<evidence type="ECO:0000256" key="8">
    <source>
        <dbReference type="SAM" id="Phobius"/>
    </source>
</evidence>
<evidence type="ECO:0000256" key="5">
    <source>
        <dbReference type="ARBA" id="ARBA00023136"/>
    </source>
</evidence>
<name>A0AAV4HCT7_9GAST</name>
<evidence type="ECO:0000256" key="4">
    <source>
        <dbReference type="ARBA" id="ARBA00023040"/>
    </source>
</evidence>
<dbReference type="EMBL" id="BMAT01001919">
    <property type="protein sequence ID" value="GFR95524.1"/>
    <property type="molecule type" value="Genomic_DNA"/>
</dbReference>
<comment type="subcellular location">
    <subcellularLocation>
        <location evidence="1">Membrane</location>
        <topology evidence="1">Multi-pass membrane protein</topology>
    </subcellularLocation>
</comment>
<sequence>MESNHTSPKLKDSVTWGSDLYSNVSAVIIEDNSTVPSFDFTQLQFNYVTNFIFYVSTIFGIPGNIFILVLAFKSMRSSSLPYITFLAIFDLGILTIYIVVRYGNMNLQQYFLAHILDISRLITNWLLALLTIERCVAVCNPLRIRIRRTSTVRNTYISITLVIVLSVVVSCLHLKTPSSIEELTESLAISTLIQIVLPGTVMAVCTYLTVLRLRKYHLERRDLVHSSTLTRMSQSESDFTRLMILSCIFFCIFHLPVIVFAELLYLIQIFPVFAEPNTLRALLAYLYIAIEVYVLNSAINFYAYLIAAQGYRKQAAHLIRSMCRKSHQ</sequence>
<dbReference type="PANTHER" id="PTHR24243">
    <property type="entry name" value="G-PROTEIN COUPLED RECEPTOR"/>
    <property type="match status" value="1"/>
</dbReference>
<feature type="domain" description="G-protein coupled receptors family 1 profile" evidence="9">
    <location>
        <begin position="45"/>
        <end position="304"/>
    </location>
</feature>
<keyword evidence="2 8" id="KW-0812">Transmembrane</keyword>
<dbReference type="PROSITE" id="PS50262">
    <property type="entry name" value="G_PROTEIN_RECEP_F1_2"/>
    <property type="match status" value="1"/>
</dbReference>
<feature type="transmembrane region" description="Helical" evidence="8">
    <location>
        <begin position="79"/>
        <end position="102"/>
    </location>
</feature>
<feature type="transmembrane region" description="Helical" evidence="8">
    <location>
        <begin position="242"/>
        <end position="270"/>
    </location>
</feature>
<dbReference type="GO" id="GO:0004930">
    <property type="term" value="F:G protein-coupled receptor activity"/>
    <property type="evidence" value="ECO:0007669"/>
    <property type="project" value="UniProtKB-KW"/>
</dbReference>
<evidence type="ECO:0000256" key="7">
    <source>
        <dbReference type="ARBA" id="ARBA00023224"/>
    </source>
</evidence>
<gene>
    <name evidence="10" type="ORF">ElyMa_000946200</name>
</gene>
<feature type="transmembrane region" description="Helical" evidence="8">
    <location>
        <begin position="51"/>
        <end position="72"/>
    </location>
</feature>
<feature type="transmembrane region" description="Helical" evidence="8">
    <location>
        <begin position="154"/>
        <end position="175"/>
    </location>
</feature>
<accession>A0AAV4HCT7</accession>
<evidence type="ECO:0000256" key="6">
    <source>
        <dbReference type="ARBA" id="ARBA00023170"/>
    </source>
</evidence>
<dbReference type="PROSITE" id="PS00237">
    <property type="entry name" value="G_PROTEIN_RECEP_F1_1"/>
    <property type="match status" value="1"/>
</dbReference>
<dbReference type="GO" id="GO:0005886">
    <property type="term" value="C:plasma membrane"/>
    <property type="evidence" value="ECO:0007669"/>
    <property type="project" value="TreeGrafter"/>
</dbReference>
<dbReference type="SUPFAM" id="SSF81321">
    <property type="entry name" value="Family A G protein-coupled receptor-like"/>
    <property type="match status" value="1"/>
</dbReference>
<evidence type="ECO:0000256" key="2">
    <source>
        <dbReference type="ARBA" id="ARBA00022692"/>
    </source>
</evidence>
<evidence type="ECO:0000313" key="10">
    <source>
        <dbReference type="EMBL" id="GFR95524.1"/>
    </source>
</evidence>